<evidence type="ECO:0000313" key="1">
    <source>
        <dbReference type="EMBL" id="KAH7658712.1"/>
    </source>
</evidence>
<protein>
    <submittedName>
        <fullName evidence="1">Uncharacterized protein</fullName>
    </submittedName>
</protein>
<organism evidence="1 2">
    <name type="scientific">Dioscorea alata</name>
    <name type="common">Purple yam</name>
    <dbReference type="NCBI Taxonomy" id="55571"/>
    <lineage>
        <taxon>Eukaryota</taxon>
        <taxon>Viridiplantae</taxon>
        <taxon>Streptophyta</taxon>
        <taxon>Embryophyta</taxon>
        <taxon>Tracheophyta</taxon>
        <taxon>Spermatophyta</taxon>
        <taxon>Magnoliopsida</taxon>
        <taxon>Liliopsida</taxon>
        <taxon>Dioscoreales</taxon>
        <taxon>Dioscoreaceae</taxon>
        <taxon>Dioscorea</taxon>
    </lineage>
</organism>
<proteinExistence type="predicted"/>
<evidence type="ECO:0000313" key="2">
    <source>
        <dbReference type="Proteomes" id="UP000827976"/>
    </source>
</evidence>
<keyword evidence="2" id="KW-1185">Reference proteome</keyword>
<reference evidence="2" key="1">
    <citation type="journal article" date="2022" name="Nat. Commun.">
        <title>Chromosome evolution and the genetic basis of agronomically important traits in greater yam.</title>
        <authorList>
            <person name="Bredeson J.V."/>
            <person name="Lyons J.B."/>
            <person name="Oniyinde I.O."/>
            <person name="Okereke N.R."/>
            <person name="Kolade O."/>
            <person name="Nnabue I."/>
            <person name="Nwadili C.O."/>
            <person name="Hribova E."/>
            <person name="Parker M."/>
            <person name="Nwogha J."/>
            <person name="Shu S."/>
            <person name="Carlson J."/>
            <person name="Kariba R."/>
            <person name="Muthemba S."/>
            <person name="Knop K."/>
            <person name="Barton G.J."/>
            <person name="Sherwood A.V."/>
            <person name="Lopez-Montes A."/>
            <person name="Asiedu R."/>
            <person name="Jamnadass R."/>
            <person name="Muchugi A."/>
            <person name="Goodstein D."/>
            <person name="Egesi C.N."/>
            <person name="Featherston J."/>
            <person name="Asfaw A."/>
            <person name="Simpson G.G."/>
            <person name="Dolezel J."/>
            <person name="Hendre P.S."/>
            <person name="Van Deynze A."/>
            <person name="Kumar P.L."/>
            <person name="Obidiegwu J.E."/>
            <person name="Bhattacharjee R."/>
            <person name="Rokhsar D.S."/>
        </authorList>
    </citation>
    <scope>NUCLEOTIDE SEQUENCE [LARGE SCALE GENOMIC DNA]</scope>
    <source>
        <strain evidence="2">cv. TDa95/00328</strain>
    </source>
</reference>
<name>A0ACB7UEG2_DIOAL</name>
<dbReference type="EMBL" id="CM037027">
    <property type="protein sequence ID" value="KAH7658712.1"/>
    <property type="molecule type" value="Genomic_DNA"/>
</dbReference>
<dbReference type="Proteomes" id="UP000827976">
    <property type="component" value="Chromosome 17"/>
</dbReference>
<gene>
    <name evidence="1" type="ORF">IHE45_17G107900</name>
</gene>
<accession>A0ACB7UEG2</accession>
<comment type="caution">
    <text evidence="1">The sequence shown here is derived from an EMBL/GenBank/DDBJ whole genome shotgun (WGS) entry which is preliminary data.</text>
</comment>
<sequence length="100" mass="10760">MAALGVARRALLRVSPSSSLFSNRCLNATSPSSSVPIFARISRRRLPLNIARPFRLPVELACAQSLMPYHSATASALLNSMLSSKSGNWGWLSEGFATPL</sequence>